<comment type="caution">
    <text evidence="1">The sequence shown here is derived from an EMBL/GenBank/DDBJ whole genome shotgun (WGS) entry which is preliminary data.</text>
</comment>
<gene>
    <name evidence="1" type="primary">Cnig_chr_III.g9077</name>
    <name evidence="1" type="ORF">B9Z55_009077</name>
</gene>
<name>A0A2G5UQH2_9PELO</name>
<accession>A0A2G5UQH2</accession>
<organism evidence="1 2">
    <name type="scientific">Caenorhabditis nigoni</name>
    <dbReference type="NCBI Taxonomy" id="1611254"/>
    <lineage>
        <taxon>Eukaryota</taxon>
        <taxon>Metazoa</taxon>
        <taxon>Ecdysozoa</taxon>
        <taxon>Nematoda</taxon>
        <taxon>Chromadorea</taxon>
        <taxon>Rhabditida</taxon>
        <taxon>Rhabditina</taxon>
        <taxon>Rhabditomorpha</taxon>
        <taxon>Rhabditoidea</taxon>
        <taxon>Rhabditidae</taxon>
        <taxon>Peloderinae</taxon>
        <taxon>Caenorhabditis</taxon>
    </lineage>
</organism>
<keyword evidence="2" id="KW-1185">Reference proteome</keyword>
<protein>
    <submittedName>
        <fullName evidence="1">Uncharacterized protein</fullName>
    </submittedName>
</protein>
<proteinExistence type="predicted"/>
<evidence type="ECO:0000313" key="1">
    <source>
        <dbReference type="EMBL" id="PIC41784.1"/>
    </source>
</evidence>
<sequence length="147" mass="17042">MKKNDSNVVTKIWIDRIQKADKDGQNLAPHSIASMPFCNKPRFIHELSNVDIKKTVLQATILDVKLKVYSGESVAYTISAVFVMNNYQVFNVHQMRQVAEKIAVPVSEIQNFLQFGNEYYRRYMAYKVAVAVVAQEDEHVYFKFFIQ</sequence>
<reference evidence="2" key="1">
    <citation type="submission" date="2017-10" db="EMBL/GenBank/DDBJ databases">
        <title>Rapid genome shrinkage in a self-fertile nematode reveals novel sperm competition proteins.</title>
        <authorList>
            <person name="Yin D."/>
            <person name="Schwarz E.M."/>
            <person name="Thomas C.G."/>
            <person name="Felde R.L."/>
            <person name="Korf I.F."/>
            <person name="Cutter A.D."/>
            <person name="Schartner C.M."/>
            <person name="Ralston E.J."/>
            <person name="Meyer B.J."/>
            <person name="Haag E.S."/>
        </authorList>
    </citation>
    <scope>NUCLEOTIDE SEQUENCE [LARGE SCALE GENOMIC DNA]</scope>
    <source>
        <strain evidence="2">JU1422</strain>
    </source>
</reference>
<dbReference type="AlphaFoldDB" id="A0A2G5UQH2"/>
<evidence type="ECO:0000313" key="2">
    <source>
        <dbReference type="Proteomes" id="UP000230233"/>
    </source>
</evidence>
<dbReference type="EMBL" id="PDUG01000003">
    <property type="protein sequence ID" value="PIC41784.1"/>
    <property type="molecule type" value="Genomic_DNA"/>
</dbReference>
<dbReference type="Proteomes" id="UP000230233">
    <property type="component" value="Chromosome III"/>
</dbReference>